<proteinExistence type="predicted"/>
<sequence>MTARRYHTANAAPCRERALPRPVSRPLAAALPAGSPPVSFLPADGPVAGAAVRSVSALVKRTSPIKSDHMGRSCP</sequence>
<keyword evidence="3" id="KW-1185">Reference proteome</keyword>
<accession>A0ABQ3STP5</accession>
<dbReference type="EMBL" id="BNEC01000005">
    <property type="protein sequence ID" value="GHI71525.1"/>
    <property type="molecule type" value="Genomic_DNA"/>
</dbReference>
<organism evidence="2 3">
    <name type="scientific">Streptomyces nojiriensis</name>
    <dbReference type="NCBI Taxonomy" id="66374"/>
    <lineage>
        <taxon>Bacteria</taxon>
        <taxon>Bacillati</taxon>
        <taxon>Actinomycetota</taxon>
        <taxon>Actinomycetes</taxon>
        <taxon>Kitasatosporales</taxon>
        <taxon>Streptomycetaceae</taxon>
        <taxon>Streptomyces</taxon>
    </lineage>
</organism>
<evidence type="ECO:0000256" key="1">
    <source>
        <dbReference type="SAM" id="MobiDB-lite"/>
    </source>
</evidence>
<gene>
    <name evidence="2" type="ORF">Snoj_54430</name>
</gene>
<comment type="caution">
    <text evidence="2">The sequence shown here is derived from an EMBL/GenBank/DDBJ whole genome shotgun (WGS) entry which is preliminary data.</text>
</comment>
<feature type="region of interest" description="Disordered" evidence="1">
    <location>
        <begin position="1"/>
        <end position="22"/>
    </location>
</feature>
<name>A0ABQ3STP5_9ACTN</name>
<dbReference type="Proteomes" id="UP000613974">
    <property type="component" value="Unassembled WGS sequence"/>
</dbReference>
<evidence type="ECO:0000313" key="2">
    <source>
        <dbReference type="EMBL" id="GHI71525.1"/>
    </source>
</evidence>
<reference evidence="3" key="1">
    <citation type="submission" date="2023-07" db="EMBL/GenBank/DDBJ databases">
        <title>Whole genome shotgun sequence of Streptomyces nojiriensis NBRC 13794.</title>
        <authorList>
            <person name="Komaki H."/>
            <person name="Tamura T."/>
        </authorList>
    </citation>
    <scope>NUCLEOTIDE SEQUENCE [LARGE SCALE GENOMIC DNA]</scope>
    <source>
        <strain evidence="3">NBRC 13794</strain>
    </source>
</reference>
<evidence type="ECO:0000313" key="3">
    <source>
        <dbReference type="Proteomes" id="UP000613974"/>
    </source>
</evidence>
<protein>
    <submittedName>
        <fullName evidence="2">Uncharacterized protein</fullName>
    </submittedName>
</protein>